<dbReference type="EMBL" id="BMAO01005161">
    <property type="protein sequence ID" value="GFQ99620.1"/>
    <property type="molecule type" value="Genomic_DNA"/>
</dbReference>
<organism evidence="5 6">
    <name type="scientific">Trichonephila clavata</name>
    <name type="common">Joro spider</name>
    <name type="synonym">Nephila clavata</name>
    <dbReference type="NCBI Taxonomy" id="2740835"/>
    <lineage>
        <taxon>Eukaryota</taxon>
        <taxon>Metazoa</taxon>
        <taxon>Ecdysozoa</taxon>
        <taxon>Arthropoda</taxon>
        <taxon>Chelicerata</taxon>
        <taxon>Arachnida</taxon>
        <taxon>Araneae</taxon>
        <taxon>Araneomorphae</taxon>
        <taxon>Entelegynae</taxon>
        <taxon>Araneoidea</taxon>
        <taxon>Nephilidae</taxon>
        <taxon>Trichonephila</taxon>
    </lineage>
</organism>
<protein>
    <recommendedName>
        <fullName evidence="2">palmitoyl-protein hydrolase</fullName>
        <ecNumber evidence="2">3.1.2.22</ecNumber>
    </recommendedName>
</protein>
<dbReference type="CDD" id="cd05266">
    <property type="entry name" value="SDR_a4"/>
    <property type="match status" value="1"/>
</dbReference>
<comment type="caution">
    <text evidence="5">The sequence shown here is derived from an EMBL/GenBank/DDBJ whole genome shotgun (WGS) entry which is preliminary data.</text>
</comment>
<dbReference type="Pfam" id="PF02230">
    <property type="entry name" value="Abhydrolase_2"/>
    <property type="match status" value="1"/>
</dbReference>
<dbReference type="SUPFAM" id="SSF51735">
    <property type="entry name" value="NAD(P)-binding Rossmann-fold domains"/>
    <property type="match status" value="1"/>
</dbReference>
<dbReference type="InterPro" id="IPR003140">
    <property type="entry name" value="PLipase/COase/thioEstase"/>
</dbReference>
<dbReference type="Gene3D" id="3.40.50.1820">
    <property type="entry name" value="alpha/beta hydrolase"/>
    <property type="match status" value="1"/>
</dbReference>
<dbReference type="Gene3D" id="3.40.50.720">
    <property type="entry name" value="NAD(P)-binding Rossmann-like Domain"/>
    <property type="match status" value="1"/>
</dbReference>
<reference evidence="5" key="1">
    <citation type="submission" date="2020-07" db="EMBL/GenBank/DDBJ databases">
        <title>Multicomponent nature underlies the extraordinary mechanical properties of spider dragline silk.</title>
        <authorList>
            <person name="Kono N."/>
            <person name="Nakamura H."/>
            <person name="Mori M."/>
            <person name="Yoshida Y."/>
            <person name="Ohtoshi R."/>
            <person name="Malay A.D."/>
            <person name="Moran D.A.P."/>
            <person name="Tomita M."/>
            <person name="Numata K."/>
            <person name="Arakawa K."/>
        </authorList>
    </citation>
    <scope>NUCLEOTIDE SEQUENCE</scope>
</reference>
<sequence>MIELKGQEICAGGNKKNLIIFLHGWGSSGDNFIHLAKVMSKFLPESYFVAPNAPFEREIGDGYQWFSLEDRSEEALYNGVKNVTSIVNHFIDTKLKELNLKDTQLSLVGFSQGAMLAIHTALTRSQSCASVVAYSGRFLSPSKTAPEIKSKPNICVIHGDADDVVPFSSLDLAVKALKENGKVSQDLLKSATHVLISIPPDGDDVVERYGDCLQNVKWFGYLSATSVYGDHSGNWVNEESETKPIEIRGEKRLRSEKKWLNSKLPVHIFRLAGIYGPGRNVLIDLQLGKARNVKKEGHFFSRIHVEDISNILFSSMQNIKPGEIYNCADDLPTTQSEVIMYAAKLLNVSPPEPIKLPDYAQSFYLGSKKVSNVKIKKDLNVSLIYPNYKVGLESLHVKKL</sequence>
<dbReference type="EC" id="3.1.2.22" evidence="2"/>
<dbReference type="PANTHER" id="PTHR10655:SF17">
    <property type="entry name" value="LYSOPHOSPHOLIPASE-LIKE PROTEIN 1"/>
    <property type="match status" value="1"/>
</dbReference>
<gene>
    <name evidence="5" type="ORF">TNCT_737261</name>
</gene>
<comment type="similarity">
    <text evidence="1">Belongs to the AB hydrolase superfamily. AB hydrolase 2 family.</text>
</comment>
<evidence type="ECO:0000256" key="1">
    <source>
        <dbReference type="ARBA" id="ARBA00006499"/>
    </source>
</evidence>
<keyword evidence="3" id="KW-0378">Hydrolase</keyword>
<proteinExistence type="inferred from homology"/>
<dbReference type="Proteomes" id="UP000887116">
    <property type="component" value="Unassembled WGS sequence"/>
</dbReference>
<keyword evidence="6" id="KW-1185">Reference proteome</keyword>
<dbReference type="GO" id="GO:0008474">
    <property type="term" value="F:palmitoyl-(protein) hydrolase activity"/>
    <property type="evidence" value="ECO:0007669"/>
    <property type="project" value="UniProtKB-EC"/>
</dbReference>
<feature type="domain" description="Phospholipase/carboxylesterase/thioesterase" evidence="4">
    <location>
        <begin position="10"/>
        <end position="193"/>
    </location>
</feature>
<dbReference type="InterPro" id="IPR050565">
    <property type="entry name" value="LYPA1-2/EST-like"/>
</dbReference>
<evidence type="ECO:0000256" key="2">
    <source>
        <dbReference type="ARBA" id="ARBA00012423"/>
    </source>
</evidence>
<dbReference type="SUPFAM" id="SSF53474">
    <property type="entry name" value="alpha/beta-Hydrolases"/>
    <property type="match status" value="1"/>
</dbReference>
<evidence type="ECO:0000313" key="6">
    <source>
        <dbReference type="Proteomes" id="UP000887116"/>
    </source>
</evidence>
<dbReference type="PANTHER" id="PTHR10655">
    <property type="entry name" value="LYSOPHOSPHOLIPASE-RELATED"/>
    <property type="match status" value="1"/>
</dbReference>
<evidence type="ECO:0000256" key="3">
    <source>
        <dbReference type="ARBA" id="ARBA00022801"/>
    </source>
</evidence>
<name>A0A8X6L6K8_TRICU</name>
<dbReference type="OrthoDB" id="5824at2759"/>
<dbReference type="InterPro" id="IPR036291">
    <property type="entry name" value="NAD(P)-bd_dom_sf"/>
</dbReference>
<evidence type="ECO:0000313" key="5">
    <source>
        <dbReference type="EMBL" id="GFQ99620.1"/>
    </source>
</evidence>
<accession>A0A8X6L6K8</accession>
<evidence type="ECO:0000259" key="4">
    <source>
        <dbReference type="Pfam" id="PF02230"/>
    </source>
</evidence>
<dbReference type="AlphaFoldDB" id="A0A8X6L6K8"/>
<dbReference type="InterPro" id="IPR029058">
    <property type="entry name" value="AB_hydrolase_fold"/>
</dbReference>